<dbReference type="PANTHER" id="PTHR46617">
    <property type="entry name" value="FORKHEAD BOX PROTEIN G1"/>
    <property type="match status" value="1"/>
</dbReference>
<dbReference type="PANTHER" id="PTHR46617:SF3">
    <property type="entry name" value="FORKHEAD BOX PROTEIN G1"/>
    <property type="match status" value="1"/>
</dbReference>
<proteinExistence type="predicted"/>
<dbReference type="FunFam" id="1.10.10.10:FF:000135">
    <property type="entry name" value="forkhead box protein G1"/>
    <property type="match status" value="1"/>
</dbReference>
<gene>
    <name evidence="5" type="primary">FOXG1</name>
    <name evidence="5" type="ORF">Ciccas_004093</name>
</gene>
<sequence length="333" mass="36793">MLDSSSNDSAHSSASYCSDPAQPVMLSTFHHSSPKRVCAFNSPKTVGTPNVGHSAMSLLSNSDTSDLGYKSMKSCSDKTQATISSSTMLSLPESTGSSNSADSSPAVSPNYKEKPLRPENILRTPAIIRGEEKPPYSYNALIMMAIKSNPDNRLTLNGIYDYIMTNFPYYKNNKQGWQNSIRHNLSLNKCFVKVPRPCNDPGKGNYWMLDPTCDDVYIGATTGKLRRRNSSAHRNRMLGLRMNSFYNSPSQSRSASHHLEALTGIESRIPMPTFDRTSFFKCFANLEFQRLSQQEVPVTPSGFAQSPFSAFRAAINQLGSSLNQSPSTKSTHR</sequence>
<dbReference type="PROSITE" id="PS50039">
    <property type="entry name" value="FORK_HEAD_3"/>
    <property type="match status" value="1"/>
</dbReference>
<dbReference type="EMBL" id="JBJKFK010000409">
    <property type="protein sequence ID" value="KAL3317245.1"/>
    <property type="molecule type" value="Genomic_DNA"/>
</dbReference>
<dbReference type="InterPro" id="IPR047208">
    <property type="entry name" value="FOXG1"/>
</dbReference>
<evidence type="ECO:0000259" key="4">
    <source>
        <dbReference type="PROSITE" id="PS50039"/>
    </source>
</evidence>
<keyword evidence="1 2" id="KW-0238">DNA-binding</keyword>
<dbReference type="InterPro" id="IPR030456">
    <property type="entry name" value="TF_fork_head_CS_2"/>
</dbReference>
<dbReference type="AlphaFoldDB" id="A0ABD2QCG2"/>
<dbReference type="SMART" id="SM00339">
    <property type="entry name" value="FH"/>
    <property type="match status" value="1"/>
</dbReference>
<evidence type="ECO:0000313" key="5">
    <source>
        <dbReference type="EMBL" id="KAL3317245.1"/>
    </source>
</evidence>
<reference evidence="5 6" key="1">
    <citation type="submission" date="2024-11" db="EMBL/GenBank/DDBJ databases">
        <title>Adaptive evolution of stress response genes in parasites aligns with host niche diversity.</title>
        <authorList>
            <person name="Hahn C."/>
            <person name="Resl P."/>
        </authorList>
    </citation>
    <scope>NUCLEOTIDE SEQUENCE [LARGE SCALE GENOMIC DNA]</scope>
    <source>
        <strain evidence="5">EGGRZ-B1_66</strain>
        <tissue evidence="5">Body</tissue>
    </source>
</reference>
<feature type="compositionally biased region" description="Polar residues" evidence="3">
    <location>
        <begin position="87"/>
        <end position="96"/>
    </location>
</feature>
<keyword evidence="2" id="KW-0539">Nucleus</keyword>
<evidence type="ECO:0000256" key="3">
    <source>
        <dbReference type="SAM" id="MobiDB-lite"/>
    </source>
</evidence>
<dbReference type="GO" id="GO:0006355">
    <property type="term" value="P:regulation of DNA-templated transcription"/>
    <property type="evidence" value="ECO:0007669"/>
    <property type="project" value="UniProtKB-ARBA"/>
</dbReference>
<comment type="caution">
    <text evidence="5">The sequence shown here is derived from an EMBL/GenBank/DDBJ whole genome shotgun (WGS) entry which is preliminary data.</text>
</comment>
<feature type="domain" description="Fork-head" evidence="4">
    <location>
        <begin position="133"/>
        <end position="227"/>
    </location>
</feature>
<dbReference type="InterPro" id="IPR018122">
    <property type="entry name" value="TF_fork_head_CS_1"/>
</dbReference>
<feature type="region of interest" description="Disordered" evidence="3">
    <location>
        <begin position="87"/>
        <end position="116"/>
    </location>
</feature>
<dbReference type="Gene3D" id="1.10.10.10">
    <property type="entry name" value="Winged helix-like DNA-binding domain superfamily/Winged helix DNA-binding domain"/>
    <property type="match status" value="1"/>
</dbReference>
<feature type="compositionally biased region" description="Low complexity" evidence="3">
    <location>
        <begin position="97"/>
        <end position="110"/>
    </location>
</feature>
<dbReference type="CDD" id="cd20021">
    <property type="entry name" value="FH_FOXG"/>
    <property type="match status" value="1"/>
</dbReference>
<dbReference type="GO" id="GO:0005634">
    <property type="term" value="C:nucleus"/>
    <property type="evidence" value="ECO:0007669"/>
    <property type="project" value="UniProtKB-SubCell"/>
</dbReference>
<dbReference type="GO" id="GO:0003677">
    <property type="term" value="F:DNA binding"/>
    <property type="evidence" value="ECO:0007669"/>
    <property type="project" value="UniProtKB-UniRule"/>
</dbReference>
<dbReference type="InterPro" id="IPR036390">
    <property type="entry name" value="WH_DNA-bd_sf"/>
</dbReference>
<organism evidence="5 6">
    <name type="scientific">Cichlidogyrus casuarinus</name>
    <dbReference type="NCBI Taxonomy" id="1844966"/>
    <lineage>
        <taxon>Eukaryota</taxon>
        <taxon>Metazoa</taxon>
        <taxon>Spiralia</taxon>
        <taxon>Lophotrochozoa</taxon>
        <taxon>Platyhelminthes</taxon>
        <taxon>Monogenea</taxon>
        <taxon>Monopisthocotylea</taxon>
        <taxon>Dactylogyridea</taxon>
        <taxon>Ancyrocephalidae</taxon>
        <taxon>Cichlidogyrus</taxon>
    </lineage>
</organism>
<dbReference type="InterPro" id="IPR001766">
    <property type="entry name" value="Fork_head_dom"/>
</dbReference>
<protein>
    <submittedName>
        <fullName evidence="5">Forkhead box protein G1</fullName>
    </submittedName>
</protein>
<evidence type="ECO:0000256" key="1">
    <source>
        <dbReference type="ARBA" id="ARBA00023125"/>
    </source>
</evidence>
<dbReference type="PROSITE" id="PS00658">
    <property type="entry name" value="FORK_HEAD_2"/>
    <property type="match status" value="1"/>
</dbReference>
<evidence type="ECO:0000313" key="6">
    <source>
        <dbReference type="Proteomes" id="UP001626550"/>
    </source>
</evidence>
<evidence type="ECO:0000256" key="2">
    <source>
        <dbReference type="PROSITE-ProRule" id="PRU00089"/>
    </source>
</evidence>
<dbReference type="PROSITE" id="PS00657">
    <property type="entry name" value="FORK_HEAD_1"/>
    <property type="match status" value="1"/>
</dbReference>
<accession>A0ABD2QCG2</accession>
<keyword evidence="6" id="KW-1185">Reference proteome</keyword>
<dbReference type="SUPFAM" id="SSF46785">
    <property type="entry name" value="Winged helix' DNA-binding domain"/>
    <property type="match status" value="1"/>
</dbReference>
<dbReference type="Proteomes" id="UP001626550">
    <property type="component" value="Unassembled WGS sequence"/>
</dbReference>
<feature type="DNA-binding region" description="Fork-head" evidence="2">
    <location>
        <begin position="133"/>
        <end position="227"/>
    </location>
</feature>
<name>A0ABD2QCG2_9PLAT</name>
<dbReference type="InterPro" id="IPR036388">
    <property type="entry name" value="WH-like_DNA-bd_sf"/>
</dbReference>
<dbReference type="PRINTS" id="PR00053">
    <property type="entry name" value="FORKHEAD"/>
</dbReference>
<dbReference type="Pfam" id="PF00250">
    <property type="entry name" value="Forkhead"/>
    <property type="match status" value="1"/>
</dbReference>
<comment type="subcellular location">
    <subcellularLocation>
        <location evidence="2">Nucleus</location>
    </subcellularLocation>
</comment>